<comment type="similarity">
    <text evidence="1">Belongs to the short-chain dehydrogenases/reductases (SDR) family.</text>
</comment>
<evidence type="ECO:0000313" key="4">
    <source>
        <dbReference type="Proteomes" id="UP000722485"/>
    </source>
</evidence>
<accession>A0A9P5HG39</accession>
<dbReference type="OrthoDB" id="1933717at2759"/>
<name>A0A9P5HG39_9HYPO</name>
<dbReference type="Pfam" id="PF00106">
    <property type="entry name" value="adh_short"/>
    <property type="match status" value="1"/>
</dbReference>
<evidence type="ECO:0000256" key="2">
    <source>
        <dbReference type="ARBA" id="ARBA00023002"/>
    </source>
</evidence>
<dbReference type="Proteomes" id="UP000722485">
    <property type="component" value="Unassembled WGS sequence"/>
</dbReference>
<sequence length="281" mass="30686">MEPKHLTSYPALTAALGSVDLRGKSVLVTGGGYGIGADIARSFAARNASHIILVGRTESKLKATASSLQSENTRVSFRIADISSKADVQRLFDSLDVSPDFLINNAGLLPTPSLFVDDDLDEWWRGFSVNVFGTALVTQTYLRHRRAQHDAASLSSALIVTINTIGAYSIRQPRLSAYGASKAALSRWNELVTSDVPAKEARFVSVHPGTVQTDMVVKSELGDIFPNTEGKLVGEFVTWLTKEDASFLNGRFVWVNWDIEELLLKKSDVLDKDLLISSLSQ</sequence>
<reference evidence="3" key="1">
    <citation type="submission" date="2020-03" db="EMBL/GenBank/DDBJ databases">
        <title>Draft Genome Sequence of Cylindrodendrum hubeiense.</title>
        <authorList>
            <person name="Buettner E."/>
            <person name="Kellner H."/>
        </authorList>
    </citation>
    <scope>NUCLEOTIDE SEQUENCE</scope>
    <source>
        <strain evidence="3">IHI 201604</strain>
    </source>
</reference>
<keyword evidence="2" id="KW-0560">Oxidoreductase</keyword>
<dbReference type="PANTHER" id="PTHR42760:SF37">
    <property type="entry name" value="CLAVALDEHYDE DEHYDROGENASE"/>
    <property type="match status" value="1"/>
</dbReference>
<dbReference type="PRINTS" id="PR00081">
    <property type="entry name" value="GDHRDH"/>
</dbReference>
<dbReference type="SUPFAM" id="SSF51735">
    <property type="entry name" value="NAD(P)-binding Rossmann-fold domains"/>
    <property type="match status" value="1"/>
</dbReference>
<dbReference type="EMBL" id="JAANBB010000012">
    <property type="protein sequence ID" value="KAF7556464.1"/>
    <property type="molecule type" value="Genomic_DNA"/>
</dbReference>
<evidence type="ECO:0008006" key="5">
    <source>
        <dbReference type="Google" id="ProtNLM"/>
    </source>
</evidence>
<dbReference type="Gene3D" id="3.40.50.720">
    <property type="entry name" value="NAD(P)-binding Rossmann-like Domain"/>
    <property type="match status" value="1"/>
</dbReference>
<dbReference type="PANTHER" id="PTHR42760">
    <property type="entry name" value="SHORT-CHAIN DEHYDROGENASES/REDUCTASES FAMILY MEMBER"/>
    <property type="match status" value="1"/>
</dbReference>
<dbReference type="InterPro" id="IPR036291">
    <property type="entry name" value="NAD(P)-bd_dom_sf"/>
</dbReference>
<comment type="caution">
    <text evidence="3">The sequence shown here is derived from an EMBL/GenBank/DDBJ whole genome shotgun (WGS) entry which is preliminary data.</text>
</comment>
<dbReference type="InterPro" id="IPR002347">
    <property type="entry name" value="SDR_fam"/>
</dbReference>
<keyword evidence="4" id="KW-1185">Reference proteome</keyword>
<proteinExistence type="inferred from homology"/>
<gene>
    <name evidence="3" type="ORF">G7Z17_g1462</name>
</gene>
<dbReference type="CDD" id="cd05233">
    <property type="entry name" value="SDR_c"/>
    <property type="match status" value="1"/>
</dbReference>
<organism evidence="3 4">
    <name type="scientific">Cylindrodendrum hubeiense</name>
    <dbReference type="NCBI Taxonomy" id="595255"/>
    <lineage>
        <taxon>Eukaryota</taxon>
        <taxon>Fungi</taxon>
        <taxon>Dikarya</taxon>
        <taxon>Ascomycota</taxon>
        <taxon>Pezizomycotina</taxon>
        <taxon>Sordariomycetes</taxon>
        <taxon>Hypocreomycetidae</taxon>
        <taxon>Hypocreales</taxon>
        <taxon>Nectriaceae</taxon>
        <taxon>Cylindrodendrum</taxon>
    </lineage>
</organism>
<dbReference type="AlphaFoldDB" id="A0A9P5HG39"/>
<evidence type="ECO:0000256" key="1">
    <source>
        <dbReference type="ARBA" id="ARBA00006484"/>
    </source>
</evidence>
<evidence type="ECO:0000313" key="3">
    <source>
        <dbReference type="EMBL" id="KAF7556464.1"/>
    </source>
</evidence>
<protein>
    <recommendedName>
        <fullName evidence="5">NAD(P)-binding protein</fullName>
    </recommendedName>
</protein>
<dbReference type="GO" id="GO:0016616">
    <property type="term" value="F:oxidoreductase activity, acting on the CH-OH group of donors, NAD or NADP as acceptor"/>
    <property type="evidence" value="ECO:0007669"/>
    <property type="project" value="TreeGrafter"/>
</dbReference>